<accession>A0ABS0L1H0</accession>
<dbReference type="PROSITE" id="PS51257">
    <property type="entry name" value="PROKAR_LIPOPROTEIN"/>
    <property type="match status" value="1"/>
</dbReference>
<dbReference type="EMBL" id="JADWYK010000005">
    <property type="protein sequence ID" value="MBG8553960.1"/>
    <property type="molecule type" value="Genomic_DNA"/>
</dbReference>
<dbReference type="Proteomes" id="UP000601099">
    <property type="component" value="Unassembled WGS sequence"/>
</dbReference>
<keyword evidence="3" id="KW-1185">Reference proteome</keyword>
<name>A0ABS0L1H0_9BACT</name>
<comment type="caution">
    <text evidence="2">The sequence shown here is derived from an EMBL/GenBank/DDBJ whole genome shotgun (WGS) entry which is preliminary data.</text>
</comment>
<reference evidence="2 3" key="1">
    <citation type="submission" date="2020-11" db="EMBL/GenBank/DDBJ databases">
        <title>Hymenobacter sp.</title>
        <authorList>
            <person name="Kim M.K."/>
        </authorList>
    </citation>
    <scope>NUCLEOTIDE SEQUENCE [LARGE SCALE GENOMIC DNA]</scope>
    <source>
        <strain evidence="2 3">BT594</strain>
    </source>
</reference>
<dbReference type="RefSeq" id="WP_196954985.1">
    <property type="nucleotide sequence ID" value="NZ_JADWYK010000005.1"/>
</dbReference>
<evidence type="ECO:0000313" key="3">
    <source>
        <dbReference type="Proteomes" id="UP000601099"/>
    </source>
</evidence>
<evidence type="ECO:0000313" key="2">
    <source>
        <dbReference type="EMBL" id="MBG8553960.1"/>
    </source>
</evidence>
<feature type="region of interest" description="Disordered" evidence="1">
    <location>
        <begin position="20"/>
        <end position="39"/>
    </location>
</feature>
<protein>
    <submittedName>
        <fullName evidence="2">Uncharacterized protein</fullName>
    </submittedName>
</protein>
<evidence type="ECO:0000256" key="1">
    <source>
        <dbReference type="SAM" id="MobiDB-lite"/>
    </source>
</evidence>
<organism evidence="2 3">
    <name type="scientific">Hymenobacter guriensis</name>
    <dbReference type="NCBI Taxonomy" id="2793065"/>
    <lineage>
        <taxon>Bacteria</taxon>
        <taxon>Pseudomonadati</taxon>
        <taxon>Bacteroidota</taxon>
        <taxon>Cytophagia</taxon>
        <taxon>Cytophagales</taxon>
        <taxon>Hymenobacteraceae</taxon>
        <taxon>Hymenobacter</taxon>
    </lineage>
</organism>
<sequence>MNYRFLFWLLPALLGACTPDTPSTQQPTQPSRPVGAAAAPAQAAADSLATFHWDTEMCTFTGRYDIRQYTAQQLTDTYDLLRGGQLTTSASVFKPADIAKLSVDTLEAEYANVLAHIRKLQPVPGATWRELKRLKLQELNDEYRAIKLTILGYSNPSLLANSTYPAACKTYIRGLAAGNDSSIMASWQQLVREQQKNNSVPESLQARFEQESAAPNWHEYAQVELINFGWWNCVNETIRRLEPTEKWQQQYEKLFTNVQSECEDVD</sequence>
<proteinExistence type="predicted"/>
<gene>
    <name evidence="2" type="ORF">I5L79_10405</name>
</gene>